<sequence length="241" mass="26861">MPKRKGASKGAAAAKPNKKKPRGKKPASAGSVTPASGAATADQGRAEAREALFQRLADQEDPSVIGLEGIGVLCEELGLDATTDIRAMVLCFKLGSKARPGEISREEFMEGMQSLHCGDVKDLERIMPSLDLGFMEKRQFRDFYRFAFRFNLEGTMKTLAMDDVLTLLPMAIHDRSKFLDDFIQFLPQSGTTRVSADQWNSFLEFSRDVSEDLQDYDDAAAWPVLLDEFVDWLRNGKLKKD</sequence>
<feature type="region of interest" description="Disordered" evidence="2">
    <location>
        <begin position="1"/>
        <end position="45"/>
    </location>
</feature>
<gene>
    <name evidence="4" type="ORF">RMAR1173_LOCUS21796</name>
</gene>
<dbReference type="PANTHER" id="PTHR12281:SF31">
    <property type="entry name" value="DCN1-LIKE PROTEIN 3"/>
    <property type="match status" value="1"/>
</dbReference>
<accession>A0A7S2SVP2</accession>
<dbReference type="AlphaFoldDB" id="A0A7S2SVP2"/>
<reference evidence="4" key="1">
    <citation type="submission" date="2021-01" db="EMBL/GenBank/DDBJ databases">
        <authorList>
            <person name="Corre E."/>
            <person name="Pelletier E."/>
            <person name="Niang G."/>
            <person name="Scheremetjew M."/>
            <person name="Finn R."/>
            <person name="Kale V."/>
            <person name="Holt S."/>
            <person name="Cochrane G."/>
            <person name="Meng A."/>
            <person name="Brown T."/>
            <person name="Cohen L."/>
        </authorList>
    </citation>
    <scope>NUCLEOTIDE SEQUENCE</scope>
    <source>
        <strain evidence="4">CCMP1243</strain>
    </source>
</reference>
<evidence type="ECO:0000259" key="3">
    <source>
        <dbReference type="PROSITE" id="PS51229"/>
    </source>
</evidence>
<dbReference type="InterPro" id="IPR005176">
    <property type="entry name" value="PONY_dom"/>
</dbReference>
<dbReference type="GO" id="GO:0000151">
    <property type="term" value="C:ubiquitin ligase complex"/>
    <property type="evidence" value="ECO:0007669"/>
    <property type="project" value="TreeGrafter"/>
</dbReference>
<protein>
    <recommendedName>
        <fullName evidence="1">Defective in cullin neddylation protein</fullName>
    </recommendedName>
</protein>
<feature type="domain" description="DCUN1" evidence="3">
    <location>
        <begin position="44"/>
        <end position="234"/>
    </location>
</feature>
<dbReference type="Gene3D" id="1.10.238.200">
    <property type="entry name" value="Cullin, PONY binding domain"/>
    <property type="match status" value="1"/>
</dbReference>
<organism evidence="4">
    <name type="scientific">Rhizochromulina marina</name>
    <dbReference type="NCBI Taxonomy" id="1034831"/>
    <lineage>
        <taxon>Eukaryota</taxon>
        <taxon>Sar</taxon>
        <taxon>Stramenopiles</taxon>
        <taxon>Ochrophyta</taxon>
        <taxon>Dictyochophyceae</taxon>
        <taxon>Rhizochromulinales</taxon>
        <taxon>Rhizochromulina</taxon>
    </lineage>
</organism>
<evidence type="ECO:0000313" key="4">
    <source>
        <dbReference type="EMBL" id="CAD9710802.1"/>
    </source>
</evidence>
<dbReference type="GO" id="GO:0032182">
    <property type="term" value="F:ubiquitin-like protein binding"/>
    <property type="evidence" value="ECO:0007669"/>
    <property type="project" value="TreeGrafter"/>
</dbReference>
<dbReference type="PANTHER" id="PTHR12281">
    <property type="entry name" value="RP42 RELATED"/>
    <property type="match status" value="1"/>
</dbReference>
<dbReference type="PROSITE" id="PS51229">
    <property type="entry name" value="DCUN1"/>
    <property type="match status" value="1"/>
</dbReference>
<dbReference type="Gene3D" id="1.10.238.10">
    <property type="entry name" value="EF-hand"/>
    <property type="match status" value="1"/>
</dbReference>
<comment type="function">
    <text evidence="1">Neddylation of cullins play an essential role in the regulation of SCF-type complexes activity.</text>
</comment>
<dbReference type="InterPro" id="IPR014764">
    <property type="entry name" value="DCN-prot"/>
</dbReference>
<dbReference type="GO" id="GO:0097602">
    <property type="term" value="F:cullin family protein binding"/>
    <property type="evidence" value="ECO:0007669"/>
    <property type="project" value="TreeGrafter"/>
</dbReference>
<dbReference type="EMBL" id="HBHJ01032892">
    <property type="protein sequence ID" value="CAD9710802.1"/>
    <property type="molecule type" value="Transcribed_RNA"/>
</dbReference>
<dbReference type="GO" id="GO:0045116">
    <property type="term" value="P:protein neddylation"/>
    <property type="evidence" value="ECO:0007669"/>
    <property type="project" value="TreeGrafter"/>
</dbReference>
<dbReference type="GO" id="GO:0031624">
    <property type="term" value="F:ubiquitin conjugating enzyme binding"/>
    <property type="evidence" value="ECO:0007669"/>
    <property type="project" value="TreeGrafter"/>
</dbReference>
<dbReference type="Pfam" id="PF03556">
    <property type="entry name" value="Cullin_binding"/>
    <property type="match status" value="1"/>
</dbReference>
<proteinExistence type="predicted"/>
<evidence type="ECO:0000256" key="2">
    <source>
        <dbReference type="SAM" id="MobiDB-lite"/>
    </source>
</evidence>
<evidence type="ECO:0000256" key="1">
    <source>
        <dbReference type="RuleBase" id="RU410713"/>
    </source>
</evidence>
<dbReference type="InterPro" id="IPR042460">
    <property type="entry name" value="DCN1-like_PONY"/>
</dbReference>
<feature type="compositionally biased region" description="Basic residues" evidence="2">
    <location>
        <begin position="16"/>
        <end position="25"/>
    </location>
</feature>
<name>A0A7S2SVP2_9STRA</name>